<evidence type="ECO:0000313" key="1">
    <source>
        <dbReference type="EMBL" id="UYV76097.1"/>
    </source>
</evidence>
<gene>
    <name evidence="1" type="ORF">LAZ67_13002516</name>
</gene>
<proteinExistence type="predicted"/>
<reference evidence="1 2" key="1">
    <citation type="submission" date="2022-01" db="EMBL/GenBank/DDBJ databases">
        <title>A chromosomal length assembly of Cordylochernes scorpioides.</title>
        <authorList>
            <person name="Zeh D."/>
            <person name="Zeh J."/>
        </authorList>
    </citation>
    <scope>NUCLEOTIDE SEQUENCE [LARGE SCALE GENOMIC DNA]</scope>
    <source>
        <strain evidence="1">IN4F17</strain>
        <tissue evidence="1">Whole Body</tissue>
    </source>
</reference>
<protein>
    <submittedName>
        <fullName evidence="1">UBE3B</fullName>
    </submittedName>
</protein>
<sequence>MIQLCNSLQSHLASKRLYPSLQAVLTRGLVRIRPVLKRASLMALANLAIRPLVSSQFSPPVLNLFLVHILSVPALLHFLSTMAVEALQLFVTNKVFLHTLEYLKEEQNMRAVFTLLEGNYTLCLFANVVQLAHANIQMLEPHLLSFITVGTRLLEKCQKYVVHKKSNLTHWHPLLGWFAQSINHE</sequence>
<keyword evidence="2" id="KW-1185">Reference proteome</keyword>
<evidence type="ECO:0000313" key="2">
    <source>
        <dbReference type="Proteomes" id="UP001235939"/>
    </source>
</evidence>
<organism evidence="1 2">
    <name type="scientific">Cordylochernes scorpioides</name>
    <dbReference type="NCBI Taxonomy" id="51811"/>
    <lineage>
        <taxon>Eukaryota</taxon>
        <taxon>Metazoa</taxon>
        <taxon>Ecdysozoa</taxon>
        <taxon>Arthropoda</taxon>
        <taxon>Chelicerata</taxon>
        <taxon>Arachnida</taxon>
        <taxon>Pseudoscorpiones</taxon>
        <taxon>Cheliferoidea</taxon>
        <taxon>Chernetidae</taxon>
        <taxon>Cordylochernes</taxon>
    </lineage>
</organism>
<dbReference type="EMBL" id="CP092875">
    <property type="protein sequence ID" value="UYV76097.1"/>
    <property type="molecule type" value="Genomic_DNA"/>
</dbReference>
<accession>A0ABY6L7A8</accession>
<name>A0ABY6L7A8_9ARAC</name>
<dbReference type="Proteomes" id="UP001235939">
    <property type="component" value="Chromosome 13"/>
</dbReference>